<name>C3J8Z3_POREA</name>
<dbReference type="RefSeq" id="WP_004332669.1">
    <property type="nucleotide sequence ID" value="NZ_ACNN01000011.1"/>
</dbReference>
<dbReference type="EMBL" id="ACNN01000011">
    <property type="protein sequence ID" value="EEN83324.1"/>
    <property type="molecule type" value="Genomic_DNA"/>
</dbReference>
<dbReference type="InterPro" id="IPR026444">
    <property type="entry name" value="Secre_tail"/>
</dbReference>
<dbReference type="AlphaFoldDB" id="C3J8Z3"/>
<sequence length="661" mass="74779">MIQEYGLYAPKRHKEYESQAMAEYTVSFMLDETAETDRIVLAIFGENIPESIMIRKFSSIGEASCKLPKGTYTMYAYYLSKDNMRCYVVFKDNVAVLRNMSIDFNVQDAKYLTEIKSYDEKSVLLQGDVKKDGQILQLGNCRHLSTDVYFVHNKLGCLMTSFNNYYSPDYNFGIYTNDFGDNISLGATVKGIKKEDGSRYFLSYSSDKAGQTLENNPNNYALAKQRFEPTKVGRGYISIASPAYYVWSVYDSGALSNSFMFDYDFIAQDKIVSFWYDLPKSKDGKFMTLVAPAFQDQRTVIPSVGGSARYDYRYMVGLPLCGNVHGTEYVDFGYGLWYGYAMLPDGRQSIYPGHPVFSFTEKQGEFEYGNSCPILSMITIPDKKTLLLSYTYLGRYGEVRETDAKEESILHQDRDVKGDVVHHVITNSNVQVDNVAGYNITTLDYNTSRSDFVPPVLQMLRFVDTEGVITDRFNSGGDAYIELATGDFDHIDNGKGLGYWSCKQHSVDVKLYYSEHGSEIWHPLSIELKPEHYWAQGFGDFFRGALSDVIGRRGWFDLKVELKDLSDNKQTQVLSPAFYIENPTTVYPILERNDVELKLEGSSIVITGLSNPQVSVYDSAGVMLIDKRGNSIPITPLANGTYLVKIVCNGKTYSKKVLLSH</sequence>
<dbReference type="GeneID" id="93365054"/>
<evidence type="ECO:0000313" key="2">
    <source>
        <dbReference type="Proteomes" id="UP000004295"/>
    </source>
</evidence>
<evidence type="ECO:0000313" key="1">
    <source>
        <dbReference type="EMBL" id="EEN83324.1"/>
    </source>
</evidence>
<reference evidence="1 2" key="1">
    <citation type="submission" date="2009-04" db="EMBL/GenBank/DDBJ databases">
        <authorList>
            <person name="Sebastian Y."/>
            <person name="Madupu R."/>
            <person name="Durkin A.S."/>
            <person name="Torralba M."/>
            <person name="Methe B."/>
            <person name="Sutton G.G."/>
            <person name="Strausberg R.L."/>
            <person name="Nelson K.E."/>
        </authorList>
    </citation>
    <scope>NUCLEOTIDE SEQUENCE [LARGE SCALE GENOMIC DNA]</scope>
    <source>
        <strain evidence="2">ATCC 35406 / BCRC 14492 / JCM 8526 / NCTC 13058 / HG 370</strain>
    </source>
</reference>
<keyword evidence="2" id="KW-1185">Reference proteome</keyword>
<dbReference type="STRING" id="553175.POREN0001_1427"/>
<evidence type="ECO:0008006" key="3">
    <source>
        <dbReference type="Google" id="ProtNLM"/>
    </source>
</evidence>
<protein>
    <recommendedName>
        <fullName evidence="3">Secretion system C-terminal sorting domain-containing protein</fullName>
    </recommendedName>
</protein>
<accession>C3J8Z3</accession>
<dbReference type="Proteomes" id="UP000004295">
    <property type="component" value="Unassembled WGS sequence"/>
</dbReference>
<proteinExistence type="predicted"/>
<gene>
    <name evidence="1" type="ORF">POREN0001_1427</name>
</gene>
<organism evidence="1 2">
    <name type="scientific">Porphyromonas endodontalis (strain ATCC 35406 / DSM 24491 / JCM 8526 / CCUG 16442 / BCRC 14492 / NCTC 13058 / HG 370)</name>
    <name type="common">Bacteroides endodontalis</name>
    <dbReference type="NCBI Taxonomy" id="553175"/>
    <lineage>
        <taxon>Bacteria</taxon>
        <taxon>Pseudomonadati</taxon>
        <taxon>Bacteroidota</taxon>
        <taxon>Bacteroidia</taxon>
        <taxon>Bacteroidales</taxon>
        <taxon>Porphyromonadaceae</taxon>
        <taxon>Porphyromonas</taxon>
    </lineage>
</organism>
<dbReference type="NCBIfam" id="TIGR04183">
    <property type="entry name" value="Por_Secre_tail"/>
    <property type="match status" value="1"/>
</dbReference>
<comment type="caution">
    <text evidence="1">The sequence shown here is derived from an EMBL/GenBank/DDBJ whole genome shotgun (WGS) entry which is preliminary data.</text>
</comment>